<dbReference type="InterPro" id="IPR000639">
    <property type="entry name" value="Epox_hydrolase-like"/>
</dbReference>
<dbReference type="AlphaFoldDB" id="A0AAN6UZW4"/>
<evidence type="ECO:0000259" key="4">
    <source>
        <dbReference type="Pfam" id="PF06441"/>
    </source>
</evidence>
<dbReference type="Gene3D" id="3.40.50.1820">
    <property type="entry name" value="alpha/beta hydrolase"/>
    <property type="match status" value="1"/>
</dbReference>
<feature type="active site" description="Proton donor" evidence="3">
    <location>
        <position position="325"/>
    </location>
</feature>
<comment type="caution">
    <text evidence="5">The sequence shown here is derived from an EMBL/GenBank/DDBJ whole genome shotgun (WGS) entry which is preliminary data.</text>
</comment>
<keyword evidence="6" id="KW-1185">Reference proteome</keyword>
<dbReference type="SUPFAM" id="SSF53474">
    <property type="entry name" value="alpha/beta-Hydrolases"/>
    <property type="match status" value="1"/>
</dbReference>
<name>A0AAN6UZW4_9PEZI</name>
<proteinExistence type="inferred from homology"/>
<dbReference type="GO" id="GO:0097176">
    <property type="term" value="P:epoxide metabolic process"/>
    <property type="evidence" value="ECO:0007669"/>
    <property type="project" value="TreeGrafter"/>
</dbReference>
<dbReference type="PRINTS" id="PR00412">
    <property type="entry name" value="EPOXHYDRLASE"/>
</dbReference>
<evidence type="ECO:0000256" key="2">
    <source>
        <dbReference type="ARBA" id="ARBA00022801"/>
    </source>
</evidence>
<dbReference type="Proteomes" id="UP001302676">
    <property type="component" value="Unassembled WGS sequence"/>
</dbReference>
<sequence>MVNPDFGLVPAGIPGTPVPFTLHIPNHDIHQLRTLVQHAPLDPPSFYNTHNYTDGADFAFGASRDYIAEAAHTWLHDYDWRAHEARWNAVPQFTINVTAPSDGQVFNFHFGALFSQREDAVPVLLSHGWPSGWHDFVGVLELLAEKYTPKTLPYHVIAPSIPDYGPSTRDGLLETELDYYKAAEALNELMKSLGFNAYVAQGGDVGTAITAALGAKHDEVKAVLFNNLLLRPSEIASVADLPVTPEESTSLAASTVFAYSGTGYMFEHGTKPSTIALVLGSSPVALLSWIGGLLSEAAPTPIDFILTQVSWYWYTKSFSRSLWSYRSVWEGVLKDVAGKLPSPLAITNKPVGYSYFPQEVLPAARSWLEHWFGENLVQYHAHEKGGHFAAFEEPEAFLKDVEDFVAIVKTKVEF</sequence>
<dbReference type="GO" id="GO:0004301">
    <property type="term" value="F:epoxide hydrolase activity"/>
    <property type="evidence" value="ECO:0007669"/>
    <property type="project" value="TreeGrafter"/>
</dbReference>
<evidence type="ECO:0000313" key="6">
    <source>
        <dbReference type="Proteomes" id="UP001302676"/>
    </source>
</evidence>
<dbReference type="PIRSF" id="PIRSF001112">
    <property type="entry name" value="Epoxide_hydrolase"/>
    <property type="match status" value="1"/>
</dbReference>
<dbReference type="InterPro" id="IPR010497">
    <property type="entry name" value="Epoxide_hydro_N"/>
</dbReference>
<feature type="active site" description="Nucleophile" evidence="3">
    <location>
        <position position="204"/>
    </location>
</feature>
<dbReference type="Pfam" id="PF06441">
    <property type="entry name" value="EHN"/>
    <property type="match status" value="1"/>
</dbReference>
<feature type="active site" description="Proton acceptor" evidence="3">
    <location>
        <position position="387"/>
    </location>
</feature>
<dbReference type="InterPro" id="IPR029058">
    <property type="entry name" value="AB_hydrolase_fold"/>
</dbReference>
<comment type="similarity">
    <text evidence="1">Belongs to the peptidase S33 family.</text>
</comment>
<protein>
    <submittedName>
        <fullName evidence="5">Epoxide hydrolase</fullName>
    </submittedName>
</protein>
<organism evidence="5 6">
    <name type="scientific">Dichotomopilus funicola</name>
    <dbReference type="NCBI Taxonomy" id="1934379"/>
    <lineage>
        <taxon>Eukaryota</taxon>
        <taxon>Fungi</taxon>
        <taxon>Dikarya</taxon>
        <taxon>Ascomycota</taxon>
        <taxon>Pezizomycotina</taxon>
        <taxon>Sordariomycetes</taxon>
        <taxon>Sordariomycetidae</taxon>
        <taxon>Sordariales</taxon>
        <taxon>Chaetomiaceae</taxon>
        <taxon>Dichotomopilus</taxon>
    </lineage>
</organism>
<gene>
    <name evidence="5" type="ORF">C8A04DRAFT_31503</name>
</gene>
<feature type="domain" description="Epoxide hydrolase N-terminal" evidence="4">
    <location>
        <begin position="18"/>
        <end position="136"/>
    </location>
</feature>
<reference evidence="5" key="1">
    <citation type="journal article" date="2023" name="Mol. Phylogenet. Evol.">
        <title>Genome-scale phylogeny and comparative genomics of the fungal order Sordariales.</title>
        <authorList>
            <person name="Hensen N."/>
            <person name="Bonometti L."/>
            <person name="Westerberg I."/>
            <person name="Brannstrom I.O."/>
            <person name="Guillou S."/>
            <person name="Cros-Aarteil S."/>
            <person name="Calhoun S."/>
            <person name="Haridas S."/>
            <person name="Kuo A."/>
            <person name="Mondo S."/>
            <person name="Pangilinan J."/>
            <person name="Riley R."/>
            <person name="LaButti K."/>
            <person name="Andreopoulos B."/>
            <person name="Lipzen A."/>
            <person name="Chen C."/>
            <person name="Yan M."/>
            <person name="Daum C."/>
            <person name="Ng V."/>
            <person name="Clum A."/>
            <person name="Steindorff A."/>
            <person name="Ohm R.A."/>
            <person name="Martin F."/>
            <person name="Silar P."/>
            <person name="Natvig D.O."/>
            <person name="Lalanne C."/>
            <person name="Gautier V."/>
            <person name="Ament-Velasquez S.L."/>
            <person name="Kruys A."/>
            <person name="Hutchinson M.I."/>
            <person name="Powell A.J."/>
            <person name="Barry K."/>
            <person name="Miller A.N."/>
            <person name="Grigoriev I.V."/>
            <person name="Debuchy R."/>
            <person name="Gladieux P."/>
            <person name="Hiltunen Thoren M."/>
            <person name="Johannesson H."/>
        </authorList>
    </citation>
    <scope>NUCLEOTIDE SEQUENCE</scope>
    <source>
        <strain evidence="5">CBS 141.50</strain>
    </source>
</reference>
<accession>A0AAN6UZW4</accession>
<dbReference type="EMBL" id="MU853620">
    <property type="protein sequence ID" value="KAK4140956.1"/>
    <property type="molecule type" value="Genomic_DNA"/>
</dbReference>
<keyword evidence="2 5" id="KW-0378">Hydrolase</keyword>
<evidence type="ECO:0000256" key="3">
    <source>
        <dbReference type="PIRSR" id="PIRSR001112-1"/>
    </source>
</evidence>
<dbReference type="PANTHER" id="PTHR21661">
    <property type="entry name" value="EPOXIDE HYDROLASE 1-RELATED"/>
    <property type="match status" value="1"/>
</dbReference>
<dbReference type="GeneID" id="87818385"/>
<dbReference type="RefSeq" id="XP_062634327.1">
    <property type="nucleotide sequence ID" value="XM_062781772.1"/>
</dbReference>
<evidence type="ECO:0000256" key="1">
    <source>
        <dbReference type="ARBA" id="ARBA00010088"/>
    </source>
</evidence>
<dbReference type="PANTHER" id="PTHR21661:SF39">
    <property type="entry name" value="HYDROLASE, PUTATIVE (AFU_ORTHOLOGUE AFUA_3G08960)-RELATED"/>
    <property type="match status" value="1"/>
</dbReference>
<evidence type="ECO:0000313" key="5">
    <source>
        <dbReference type="EMBL" id="KAK4140956.1"/>
    </source>
</evidence>
<dbReference type="InterPro" id="IPR016292">
    <property type="entry name" value="Epoxide_hydrolase"/>
</dbReference>
<reference evidence="5" key="2">
    <citation type="submission" date="2023-05" db="EMBL/GenBank/DDBJ databases">
        <authorList>
            <consortium name="Lawrence Berkeley National Laboratory"/>
            <person name="Steindorff A."/>
            <person name="Hensen N."/>
            <person name="Bonometti L."/>
            <person name="Westerberg I."/>
            <person name="Brannstrom I.O."/>
            <person name="Guillou S."/>
            <person name="Cros-Aarteil S."/>
            <person name="Calhoun S."/>
            <person name="Haridas S."/>
            <person name="Kuo A."/>
            <person name="Mondo S."/>
            <person name="Pangilinan J."/>
            <person name="Riley R."/>
            <person name="Labutti K."/>
            <person name="Andreopoulos B."/>
            <person name="Lipzen A."/>
            <person name="Chen C."/>
            <person name="Yanf M."/>
            <person name="Daum C."/>
            <person name="Ng V."/>
            <person name="Clum A."/>
            <person name="Ohm R."/>
            <person name="Martin F."/>
            <person name="Silar P."/>
            <person name="Natvig D."/>
            <person name="Lalanne C."/>
            <person name="Gautier V."/>
            <person name="Ament-Velasquez S.L."/>
            <person name="Kruys A."/>
            <person name="Hutchinson M.I."/>
            <person name="Powell A.J."/>
            <person name="Barry K."/>
            <person name="Miller A.N."/>
            <person name="Grigoriev I.V."/>
            <person name="Debuchy R."/>
            <person name="Gladieux P."/>
            <person name="Thoren M.H."/>
            <person name="Johannesson H."/>
        </authorList>
    </citation>
    <scope>NUCLEOTIDE SEQUENCE</scope>
    <source>
        <strain evidence="5">CBS 141.50</strain>
    </source>
</reference>